<reference evidence="3" key="1">
    <citation type="submission" date="2022-08" db="UniProtKB">
        <authorList>
            <consortium name="EnsemblMetazoa"/>
        </authorList>
    </citation>
    <scope>IDENTIFICATION</scope>
</reference>
<dbReference type="AlphaFoldDB" id="A0A8W7PPL8"/>
<proteinExistence type="predicted"/>
<accession>A0A8W7PPL8</accession>
<feature type="signal peptide" evidence="2">
    <location>
        <begin position="1"/>
        <end position="22"/>
    </location>
</feature>
<evidence type="ECO:0000256" key="1">
    <source>
        <dbReference type="SAM" id="MobiDB-lite"/>
    </source>
</evidence>
<keyword evidence="2" id="KW-0732">Signal</keyword>
<sequence length="132" mass="14813">MQLVQIVTVFSCIVIQLQSVAGLKYRAEPNVVPIVPASAFGNELETARSAPKSPLLEIVLRILDSIQIVPKKRYQLRQLTSSRRFYDMVLGVLGVMETEARHQVQRARDRKQEIVRSANGGDDRPTSEEQPA</sequence>
<dbReference type="Proteomes" id="UP000075882">
    <property type="component" value="Unassembled WGS sequence"/>
</dbReference>
<evidence type="ECO:0000256" key="2">
    <source>
        <dbReference type="SAM" id="SignalP"/>
    </source>
</evidence>
<evidence type="ECO:0000313" key="3">
    <source>
        <dbReference type="EnsemblMetazoa" id="ACOM035607-PA.1"/>
    </source>
</evidence>
<evidence type="ECO:0008006" key="4">
    <source>
        <dbReference type="Google" id="ProtNLM"/>
    </source>
</evidence>
<feature type="compositionally biased region" description="Basic and acidic residues" evidence="1">
    <location>
        <begin position="103"/>
        <end position="114"/>
    </location>
</feature>
<dbReference type="EnsemblMetazoa" id="ACOM035607-RA">
    <property type="protein sequence ID" value="ACOM035607-PA.1"/>
    <property type="gene ID" value="ACOM035607"/>
</dbReference>
<feature type="chain" id="PRO_5036485776" description="Corticotropin-releasing factor domain-containing protein" evidence="2">
    <location>
        <begin position="23"/>
        <end position="132"/>
    </location>
</feature>
<protein>
    <recommendedName>
        <fullName evidence="4">Corticotropin-releasing factor domain-containing protein</fullName>
    </recommendedName>
</protein>
<feature type="region of interest" description="Disordered" evidence="1">
    <location>
        <begin position="103"/>
        <end position="132"/>
    </location>
</feature>
<organism evidence="3">
    <name type="scientific">Anopheles coluzzii</name>
    <name type="common">African malaria mosquito</name>
    <dbReference type="NCBI Taxonomy" id="1518534"/>
    <lineage>
        <taxon>Eukaryota</taxon>
        <taxon>Metazoa</taxon>
        <taxon>Ecdysozoa</taxon>
        <taxon>Arthropoda</taxon>
        <taxon>Hexapoda</taxon>
        <taxon>Insecta</taxon>
        <taxon>Pterygota</taxon>
        <taxon>Neoptera</taxon>
        <taxon>Endopterygota</taxon>
        <taxon>Diptera</taxon>
        <taxon>Nematocera</taxon>
        <taxon>Culicoidea</taxon>
        <taxon>Culicidae</taxon>
        <taxon>Anophelinae</taxon>
        <taxon>Anopheles</taxon>
    </lineage>
</organism>
<feature type="compositionally biased region" description="Basic and acidic residues" evidence="1">
    <location>
        <begin position="121"/>
        <end position="132"/>
    </location>
</feature>
<name>A0A8W7PPL8_ANOCL</name>